<dbReference type="SUPFAM" id="SSF74653">
    <property type="entry name" value="TolA/TonB C-terminal domain"/>
    <property type="match status" value="1"/>
</dbReference>
<dbReference type="RefSeq" id="WP_153284581.1">
    <property type="nucleotide sequence ID" value="NZ_CP045644.1"/>
</dbReference>
<accession>A0A5Q0M8F9</accession>
<keyword evidence="3" id="KW-0813">Transport</keyword>
<dbReference type="InterPro" id="IPR006260">
    <property type="entry name" value="TonB/TolA_C"/>
</dbReference>
<evidence type="ECO:0000313" key="12">
    <source>
        <dbReference type="Proteomes" id="UP000326780"/>
    </source>
</evidence>
<dbReference type="AlphaFoldDB" id="A0A5Q0M8F9"/>
<dbReference type="GO" id="GO:0098797">
    <property type="term" value="C:plasma membrane protein complex"/>
    <property type="evidence" value="ECO:0007669"/>
    <property type="project" value="TreeGrafter"/>
</dbReference>
<dbReference type="GO" id="GO:0031992">
    <property type="term" value="F:energy transducer activity"/>
    <property type="evidence" value="ECO:0007669"/>
    <property type="project" value="TreeGrafter"/>
</dbReference>
<dbReference type="Pfam" id="PF03544">
    <property type="entry name" value="TonB_C"/>
    <property type="match status" value="1"/>
</dbReference>
<keyword evidence="4" id="KW-1003">Cell membrane</keyword>
<proteinExistence type="inferred from homology"/>
<comment type="similarity">
    <text evidence="2">Belongs to the TonB family.</text>
</comment>
<evidence type="ECO:0000256" key="3">
    <source>
        <dbReference type="ARBA" id="ARBA00022448"/>
    </source>
</evidence>
<dbReference type="Gene3D" id="3.30.1150.10">
    <property type="match status" value="1"/>
</dbReference>
<evidence type="ECO:0000313" key="11">
    <source>
        <dbReference type="EMBL" id="QFZ86080.1"/>
    </source>
</evidence>
<dbReference type="PROSITE" id="PS52015">
    <property type="entry name" value="TONB_CTD"/>
    <property type="match status" value="1"/>
</dbReference>
<organism evidence="11 12">
    <name type="scientific">Variovorax paradoxus</name>
    <dbReference type="NCBI Taxonomy" id="34073"/>
    <lineage>
        <taxon>Bacteria</taxon>
        <taxon>Pseudomonadati</taxon>
        <taxon>Pseudomonadota</taxon>
        <taxon>Betaproteobacteria</taxon>
        <taxon>Burkholderiales</taxon>
        <taxon>Comamonadaceae</taxon>
        <taxon>Variovorax</taxon>
    </lineage>
</organism>
<reference evidence="11 12" key="1">
    <citation type="submission" date="2019-10" db="EMBL/GenBank/DDBJ databases">
        <title>Complete genome sequence of Variovorax paradoxus 5C-2.</title>
        <authorList>
            <person name="Gogoleva N.E."/>
            <person name="Balkin A.S."/>
        </authorList>
    </citation>
    <scope>NUCLEOTIDE SEQUENCE [LARGE SCALE GENOMIC DNA]</scope>
    <source>
        <strain evidence="11 12">5C-2</strain>
    </source>
</reference>
<dbReference type="EMBL" id="CP045644">
    <property type="protein sequence ID" value="QFZ86080.1"/>
    <property type="molecule type" value="Genomic_DNA"/>
</dbReference>
<dbReference type="GO" id="GO:0055085">
    <property type="term" value="P:transmembrane transport"/>
    <property type="evidence" value="ECO:0007669"/>
    <property type="project" value="InterPro"/>
</dbReference>
<evidence type="ECO:0000256" key="1">
    <source>
        <dbReference type="ARBA" id="ARBA00004383"/>
    </source>
</evidence>
<dbReference type="Proteomes" id="UP000326780">
    <property type="component" value="Chromosome"/>
</dbReference>
<keyword evidence="9" id="KW-0472">Membrane</keyword>
<name>A0A5Q0M8F9_VARPD</name>
<dbReference type="NCBIfam" id="TIGR01352">
    <property type="entry name" value="tonB_Cterm"/>
    <property type="match status" value="1"/>
</dbReference>
<evidence type="ECO:0000256" key="8">
    <source>
        <dbReference type="ARBA" id="ARBA00022989"/>
    </source>
</evidence>
<evidence type="ECO:0000256" key="7">
    <source>
        <dbReference type="ARBA" id="ARBA00022927"/>
    </source>
</evidence>
<evidence type="ECO:0000256" key="5">
    <source>
        <dbReference type="ARBA" id="ARBA00022519"/>
    </source>
</evidence>
<dbReference type="PANTHER" id="PTHR33446:SF2">
    <property type="entry name" value="PROTEIN TONB"/>
    <property type="match status" value="1"/>
</dbReference>
<sequence>MSWVLGGVCVVLAGCVVSPPSEVVEKALPAPEVVVPVAAPLPPQPMIDPPPLPPPSMIEPPPLPLAGPPMALPSGPTLMAAPRADPRVAANAVVKDPVIRQRRYPKYPSALAEEGIEGVVVTTFFVSVDGKPEDIRVERSPHPLLSRAATDAIKEWRFDPARTADGRAVRGAMRLPFRFQLE</sequence>
<keyword evidence="8" id="KW-1133">Transmembrane helix</keyword>
<dbReference type="GO" id="GO:0015031">
    <property type="term" value="P:protein transport"/>
    <property type="evidence" value="ECO:0007669"/>
    <property type="project" value="UniProtKB-KW"/>
</dbReference>
<keyword evidence="7" id="KW-0653">Protein transport</keyword>
<keyword evidence="5" id="KW-0997">Cell inner membrane</keyword>
<gene>
    <name evidence="11" type="ORF">GFK26_26605</name>
</gene>
<evidence type="ECO:0000256" key="2">
    <source>
        <dbReference type="ARBA" id="ARBA00006555"/>
    </source>
</evidence>
<dbReference type="InterPro" id="IPR037682">
    <property type="entry name" value="TonB_C"/>
</dbReference>
<evidence type="ECO:0000259" key="10">
    <source>
        <dbReference type="PROSITE" id="PS52015"/>
    </source>
</evidence>
<feature type="domain" description="TonB C-terminal" evidence="10">
    <location>
        <begin position="92"/>
        <end position="182"/>
    </location>
</feature>
<evidence type="ECO:0000256" key="4">
    <source>
        <dbReference type="ARBA" id="ARBA00022475"/>
    </source>
</evidence>
<protein>
    <submittedName>
        <fullName evidence="11">TonB family protein</fullName>
    </submittedName>
</protein>
<dbReference type="InterPro" id="IPR051045">
    <property type="entry name" value="TonB-dependent_transducer"/>
</dbReference>
<dbReference type="PANTHER" id="PTHR33446">
    <property type="entry name" value="PROTEIN TONB-RELATED"/>
    <property type="match status" value="1"/>
</dbReference>
<comment type="subcellular location">
    <subcellularLocation>
        <location evidence="1">Cell inner membrane</location>
        <topology evidence="1">Single-pass membrane protein</topology>
        <orientation evidence="1">Periplasmic side</orientation>
    </subcellularLocation>
</comment>
<evidence type="ECO:0000256" key="9">
    <source>
        <dbReference type="ARBA" id="ARBA00023136"/>
    </source>
</evidence>
<evidence type="ECO:0000256" key="6">
    <source>
        <dbReference type="ARBA" id="ARBA00022692"/>
    </source>
</evidence>
<keyword evidence="6" id="KW-0812">Transmembrane</keyword>